<protein>
    <submittedName>
        <fullName evidence="1">Uncharacterized protein</fullName>
    </submittedName>
</protein>
<comment type="caution">
    <text evidence="1">The sequence shown here is derived from an EMBL/GenBank/DDBJ whole genome shotgun (WGS) entry which is preliminary data.</text>
</comment>
<accession>A0A5J5F0T0</accession>
<dbReference type="AlphaFoldDB" id="A0A5J5F0T0"/>
<name>A0A5J5F0T0_9PEZI</name>
<keyword evidence="2" id="KW-1185">Reference proteome</keyword>
<sequence length="228" mass="25424">MQALSFFPSPHNPITLHPITLLYQSNHLSEQPYNQCPTAAARPPTTRSASLPHRLQPGMLHHCASWANSTCGECKDTCDDGQVIATTRLRRVSTASSPKACIDNRNHHLELGITSTTATNSTPVPISMRTSDITATPTHEPHSSIGRAAKAPIRVCVNHRRYSFRSAAGYFQFRRTRMDSSVPRANCGSRRNSSLFGIQRRTFGGERERERERDTGSLYVWCFGWTAI</sequence>
<gene>
    <name evidence="1" type="ORF">FN846DRAFT_944597</name>
</gene>
<dbReference type="Proteomes" id="UP000326924">
    <property type="component" value="Unassembled WGS sequence"/>
</dbReference>
<organism evidence="1 2">
    <name type="scientific">Sphaerosporella brunnea</name>
    <dbReference type="NCBI Taxonomy" id="1250544"/>
    <lineage>
        <taxon>Eukaryota</taxon>
        <taxon>Fungi</taxon>
        <taxon>Dikarya</taxon>
        <taxon>Ascomycota</taxon>
        <taxon>Pezizomycotina</taxon>
        <taxon>Pezizomycetes</taxon>
        <taxon>Pezizales</taxon>
        <taxon>Pyronemataceae</taxon>
        <taxon>Sphaerosporella</taxon>
    </lineage>
</organism>
<evidence type="ECO:0000313" key="1">
    <source>
        <dbReference type="EMBL" id="KAA8908774.1"/>
    </source>
</evidence>
<dbReference type="EMBL" id="VXIS01000065">
    <property type="protein sequence ID" value="KAA8908774.1"/>
    <property type="molecule type" value="Genomic_DNA"/>
</dbReference>
<feature type="non-terminal residue" evidence="1">
    <location>
        <position position="228"/>
    </location>
</feature>
<reference evidence="1 2" key="1">
    <citation type="submission" date="2019-09" db="EMBL/GenBank/DDBJ databases">
        <title>Draft genome of the ectomycorrhizal ascomycete Sphaerosporella brunnea.</title>
        <authorList>
            <consortium name="DOE Joint Genome Institute"/>
            <person name="Benucci G.M."/>
            <person name="Marozzi G."/>
            <person name="Antonielli L."/>
            <person name="Sanchez S."/>
            <person name="Marco P."/>
            <person name="Wang X."/>
            <person name="Falini L.B."/>
            <person name="Barry K."/>
            <person name="Haridas S."/>
            <person name="Lipzen A."/>
            <person name="Labutti K."/>
            <person name="Grigoriev I.V."/>
            <person name="Murat C."/>
            <person name="Martin F."/>
            <person name="Albertini E."/>
            <person name="Donnini D."/>
            <person name="Bonito G."/>
        </authorList>
    </citation>
    <scope>NUCLEOTIDE SEQUENCE [LARGE SCALE GENOMIC DNA]</scope>
    <source>
        <strain evidence="1 2">Sb_GMNB300</strain>
    </source>
</reference>
<proteinExistence type="predicted"/>
<evidence type="ECO:0000313" key="2">
    <source>
        <dbReference type="Proteomes" id="UP000326924"/>
    </source>
</evidence>
<dbReference type="InParanoid" id="A0A5J5F0T0"/>